<dbReference type="EMBL" id="CAKP01000082">
    <property type="protein sequence ID" value="CCJ33593.1"/>
    <property type="molecule type" value="Genomic_DNA"/>
</dbReference>
<keyword evidence="1" id="KW-0472">Membrane</keyword>
<proteinExistence type="predicted"/>
<evidence type="ECO:0000259" key="2">
    <source>
        <dbReference type="Pfam" id="PF20020"/>
    </source>
</evidence>
<organism evidence="3 4">
    <name type="scientific">Caloramator australicus RC3</name>
    <dbReference type="NCBI Taxonomy" id="857293"/>
    <lineage>
        <taxon>Bacteria</taxon>
        <taxon>Bacillati</taxon>
        <taxon>Bacillota</taxon>
        <taxon>Clostridia</taxon>
        <taxon>Eubacteriales</taxon>
        <taxon>Clostridiaceae</taxon>
        <taxon>Caloramator</taxon>
    </lineage>
</organism>
<dbReference type="Pfam" id="PF20020">
    <property type="entry name" value="DUF6431"/>
    <property type="match status" value="1"/>
</dbReference>
<gene>
    <name evidence="3" type="ORF">CAAU_1509</name>
</gene>
<comment type="caution">
    <text evidence="3">The sequence shown here is derived from an EMBL/GenBank/DDBJ whole genome shotgun (WGS) entry which is preliminary data.</text>
</comment>
<dbReference type="eggNOG" id="COG3677">
    <property type="taxonomic scope" value="Bacteria"/>
</dbReference>
<dbReference type="InterPro" id="IPR045536">
    <property type="entry name" value="DUF6431"/>
</dbReference>
<keyword evidence="1" id="KW-1133">Transmembrane helix</keyword>
<name>I7KUJ1_9CLOT</name>
<dbReference type="RefSeq" id="WP_008908857.1">
    <property type="nucleotide sequence ID" value="NZ_CAKP01000082.1"/>
</dbReference>
<evidence type="ECO:0000313" key="4">
    <source>
        <dbReference type="Proteomes" id="UP000007652"/>
    </source>
</evidence>
<dbReference type="STRING" id="857293.CAAU_1509"/>
<keyword evidence="1" id="KW-0812">Transmembrane</keyword>
<keyword evidence="4" id="KW-1185">Reference proteome</keyword>
<evidence type="ECO:0000256" key="1">
    <source>
        <dbReference type="SAM" id="Phobius"/>
    </source>
</evidence>
<feature type="transmembrane region" description="Helical" evidence="1">
    <location>
        <begin position="83"/>
        <end position="102"/>
    </location>
</feature>
<reference evidence="3 4" key="1">
    <citation type="journal article" date="2011" name="J. Bacteriol.">
        <title>Draft genome sequence of Caloramator australicus strain RC3T, a thermoanaerobe from the Great Artesian Basin of Australia.</title>
        <authorList>
            <person name="Ogg C.D."/>
            <person name="Patel B.K.C."/>
        </authorList>
    </citation>
    <scope>NUCLEOTIDE SEQUENCE [LARGE SCALE GENOMIC DNA]</scope>
    <source>
        <strain evidence="3 4">RC3</strain>
    </source>
</reference>
<dbReference type="AlphaFoldDB" id="I7KUJ1"/>
<protein>
    <recommendedName>
        <fullName evidence="2">DUF6431 domain-containing protein</fullName>
    </recommendedName>
</protein>
<accession>I7KUJ1</accession>
<dbReference type="Proteomes" id="UP000007652">
    <property type="component" value="Unassembled WGS sequence"/>
</dbReference>
<sequence length="188" mass="22244">MIISKFSNFIHPYLSLGEASFYPTQYGCKNCGYLGKLHRHGYYYRNVITVFGTYKIKVLRVKCPSCKKTHALLPHFLVPYFQYSFYTILFLLFLNFVMDFSYSEIISHVKKYKSLCALNHSSLSRFHSRFISKFNEIKSFFANFTDIYPEVDLNNLGILIKYILSYERKNISFNTSYFDSMPSYFFSS</sequence>
<evidence type="ECO:0000313" key="3">
    <source>
        <dbReference type="EMBL" id="CCJ33593.1"/>
    </source>
</evidence>
<feature type="domain" description="DUF6431" evidence="2">
    <location>
        <begin position="28"/>
        <end position="88"/>
    </location>
</feature>